<dbReference type="Gene3D" id="2.60.120.10">
    <property type="entry name" value="Jelly Rolls"/>
    <property type="match status" value="1"/>
</dbReference>
<dbReference type="SUPFAM" id="SSF51215">
    <property type="entry name" value="Regulatory protein AraC"/>
    <property type="match status" value="1"/>
</dbReference>
<dbReference type="InterPro" id="IPR037923">
    <property type="entry name" value="HTH-like"/>
</dbReference>
<dbReference type="EMBL" id="JBHSMP010000013">
    <property type="protein sequence ID" value="MFC5429579.1"/>
    <property type="molecule type" value="Genomic_DNA"/>
</dbReference>
<dbReference type="PANTHER" id="PTHR46796:SF2">
    <property type="entry name" value="TRANSCRIPTIONAL REGULATORY PROTEIN"/>
    <property type="match status" value="1"/>
</dbReference>
<dbReference type="Gene3D" id="1.10.10.60">
    <property type="entry name" value="Homeodomain-like"/>
    <property type="match status" value="1"/>
</dbReference>
<keyword evidence="6" id="KW-1185">Reference proteome</keyword>
<keyword evidence="3" id="KW-0804">Transcription</keyword>
<dbReference type="SMART" id="SM00342">
    <property type="entry name" value="HTH_ARAC"/>
    <property type="match status" value="1"/>
</dbReference>
<dbReference type="InterPro" id="IPR003313">
    <property type="entry name" value="AraC-bd"/>
</dbReference>
<evidence type="ECO:0000256" key="2">
    <source>
        <dbReference type="ARBA" id="ARBA00023125"/>
    </source>
</evidence>
<name>A0ABW0J953_9BURK</name>
<dbReference type="Proteomes" id="UP001596103">
    <property type="component" value="Unassembled WGS sequence"/>
</dbReference>
<gene>
    <name evidence="5" type="ORF">ACFPTO_12330</name>
</gene>
<evidence type="ECO:0000259" key="4">
    <source>
        <dbReference type="PROSITE" id="PS01124"/>
    </source>
</evidence>
<dbReference type="PANTHER" id="PTHR46796">
    <property type="entry name" value="HTH-TYPE TRANSCRIPTIONAL ACTIVATOR RHAS-RELATED"/>
    <property type="match status" value="1"/>
</dbReference>
<evidence type="ECO:0000313" key="5">
    <source>
        <dbReference type="EMBL" id="MFC5429579.1"/>
    </source>
</evidence>
<comment type="caution">
    <text evidence="5">The sequence shown here is derived from an EMBL/GenBank/DDBJ whole genome shotgun (WGS) entry which is preliminary data.</text>
</comment>
<keyword evidence="1" id="KW-0805">Transcription regulation</keyword>
<protein>
    <submittedName>
        <fullName evidence="5">AraC family transcriptional regulator</fullName>
    </submittedName>
</protein>
<dbReference type="Pfam" id="PF02311">
    <property type="entry name" value="AraC_binding"/>
    <property type="match status" value="1"/>
</dbReference>
<accession>A0ABW0J953</accession>
<evidence type="ECO:0000256" key="1">
    <source>
        <dbReference type="ARBA" id="ARBA00023015"/>
    </source>
</evidence>
<sequence>MLHRVEFANSALPGIRIVEILSDRRFPRHAHDEYGVGVMLEGGHVSWSGRGQVEVGPGYVITVNPNELHDGIPVQGAPRRWRMMYVDPCVIAEFGGAEMAAREFPLPVVDNIHFAQRFASALYGLPDVTASEATESVLDLFGTLFEQERNVQSLCGPSRSVQRMLERIHDDPANAPSLEELADIAALTPYTALRRFRRELGTTPHAYLLQYRVRQAYKAISEGKTLAEAALVAGFADQPHMTRAFVRQFGITPGQRRCAQIHTKLAK</sequence>
<evidence type="ECO:0000256" key="3">
    <source>
        <dbReference type="ARBA" id="ARBA00023163"/>
    </source>
</evidence>
<dbReference type="Pfam" id="PF12833">
    <property type="entry name" value="HTH_18"/>
    <property type="match status" value="1"/>
</dbReference>
<evidence type="ECO:0000313" key="6">
    <source>
        <dbReference type="Proteomes" id="UP001596103"/>
    </source>
</evidence>
<proteinExistence type="predicted"/>
<dbReference type="PROSITE" id="PS01124">
    <property type="entry name" value="HTH_ARAC_FAMILY_2"/>
    <property type="match status" value="1"/>
</dbReference>
<dbReference type="InterPro" id="IPR009057">
    <property type="entry name" value="Homeodomain-like_sf"/>
</dbReference>
<dbReference type="RefSeq" id="WP_377711613.1">
    <property type="nucleotide sequence ID" value="NZ_JBHSMP010000013.1"/>
</dbReference>
<dbReference type="SUPFAM" id="SSF46689">
    <property type="entry name" value="Homeodomain-like"/>
    <property type="match status" value="2"/>
</dbReference>
<reference evidence="6" key="1">
    <citation type="journal article" date="2019" name="Int. J. Syst. Evol. Microbiol.">
        <title>The Global Catalogue of Microorganisms (GCM) 10K type strain sequencing project: providing services to taxonomists for standard genome sequencing and annotation.</title>
        <authorList>
            <consortium name="The Broad Institute Genomics Platform"/>
            <consortium name="The Broad Institute Genome Sequencing Center for Infectious Disease"/>
            <person name="Wu L."/>
            <person name="Ma J."/>
        </authorList>
    </citation>
    <scope>NUCLEOTIDE SEQUENCE [LARGE SCALE GENOMIC DNA]</scope>
    <source>
        <strain evidence="6">CCUG 56042</strain>
    </source>
</reference>
<dbReference type="InterPro" id="IPR018060">
    <property type="entry name" value="HTH_AraC"/>
</dbReference>
<organism evidence="5 6">
    <name type="scientific">Paraburkholderia denitrificans</name>
    <dbReference type="NCBI Taxonomy" id="694025"/>
    <lineage>
        <taxon>Bacteria</taxon>
        <taxon>Pseudomonadati</taxon>
        <taxon>Pseudomonadota</taxon>
        <taxon>Betaproteobacteria</taxon>
        <taxon>Burkholderiales</taxon>
        <taxon>Burkholderiaceae</taxon>
        <taxon>Paraburkholderia</taxon>
    </lineage>
</organism>
<dbReference type="InterPro" id="IPR050204">
    <property type="entry name" value="AraC_XylS_family_regulators"/>
</dbReference>
<feature type="domain" description="HTH araC/xylS-type" evidence="4">
    <location>
        <begin position="162"/>
        <end position="259"/>
    </location>
</feature>
<keyword evidence="2" id="KW-0238">DNA-binding</keyword>
<dbReference type="InterPro" id="IPR014710">
    <property type="entry name" value="RmlC-like_jellyroll"/>
</dbReference>